<dbReference type="Gene3D" id="3.90.25.10">
    <property type="entry name" value="UDP-galactose 4-epimerase, domain 1"/>
    <property type="match status" value="1"/>
</dbReference>
<dbReference type="SUPFAM" id="SSF51735">
    <property type="entry name" value="NAD(P)-binding Rossmann-fold domains"/>
    <property type="match status" value="1"/>
</dbReference>
<dbReference type="Gene3D" id="3.40.50.720">
    <property type="entry name" value="NAD(P)-binding Rossmann-like Domain"/>
    <property type="match status" value="1"/>
</dbReference>
<dbReference type="HOGENOM" id="CLU_044876_6_0_1"/>
<reference evidence="4 5" key="1">
    <citation type="journal article" date="2010" name="Nat. Biotechnol.">
        <title>Genome sequence of the model mushroom Schizophyllum commune.</title>
        <authorList>
            <person name="Ohm R.A."/>
            <person name="de Jong J.F."/>
            <person name="Lugones L.G."/>
            <person name="Aerts A."/>
            <person name="Kothe E."/>
            <person name="Stajich J.E."/>
            <person name="de Vries R.P."/>
            <person name="Record E."/>
            <person name="Levasseur A."/>
            <person name="Baker S.E."/>
            <person name="Bartholomew K.A."/>
            <person name="Coutinho P.M."/>
            <person name="Erdmann S."/>
            <person name="Fowler T.J."/>
            <person name="Gathman A.C."/>
            <person name="Lombard V."/>
            <person name="Henrissat B."/>
            <person name="Knabe N."/>
            <person name="Kuees U."/>
            <person name="Lilly W.W."/>
            <person name="Lindquist E."/>
            <person name="Lucas S."/>
            <person name="Magnuson J.K."/>
            <person name="Piumi F."/>
            <person name="Raudaskoski M."/>
            <person name="Salamov A."/>
            <person name="Schmutz J."/>
            <person name="Schwarze F.W.M.R."/>
            <person name="vanKuyk P.A."/>
            <person name="Horton J.S."/>
            <person name="Grigoriev I.V."/>
            <person name="Woesten H.A.B."/>
        </authorList>
    </citation>
    <scope>NUCLEOTIDE SEQUENCE [LARGE SCALE GENOMIC DNA]</scope>
    <source>
        <strain evidence="5">H4-8 / FGSC 9210</strain>
    </source>
</reference>
<accession>D8Q4T7</accession>
<dbReference type="EMBL" id="GL377306">
    <property type="protein sequence ID" value="EFI97294.1"/>
    <property type="molecule type" value="Genomic_DNA"/>
</dbReference>
<dbReference type="Proteomes" id="UP000007431">
    <property type="component" value="Unassembled WGS sequence"/>
</dbReference>
<dbReference type="InterPro" id="IPR008030">
    <property type="entry name" value="NmrA-like"/>
</dbReference>
<evidence type="ECO:0000313" key="5">
    <source>
        <dbReference type="Proteomes" id="UP000007431"/>
    </source>
</evidence>
<dbReference type="GeneID" id="9589756"/>
<evidence type="ECO:0000313" key="4">
    <source>
        <dbReference type="EMBL" id="EFI97294.1"/>
    </source>
</evidence>
<dbReference type="OMA" id="RTHCITL"/>
<keyword evidence="2" id="KW-0560">Oxidoreductase</keyword>
<sequence length="318" mass="34889">MSNESKPRVVVLGATGRTGTSVVNGLLKFGNFRVAVVVRSATKPAVVDFQERGAEVLVHPDLSKASHDELVTLLKGTDILVSAITAYLLESQRPIFAAAKDAGVKRVVPCDWSSHAPPGAMLLQDMKYDIHKYIRELGIGYTIIEVGIWLQALLPYPPKYAGQSGIVKLSHTFHEPGNVPTAGTDINNIGEWVALILADPRTLNQTVFVWENQATQKELYKLAAAKGVDVEELDKVVTKTTDAKLKAEIDESIKAGKEGFVPRVMGEYAYSMWYRGDNTVESAVRDGALDARKLYPDHPVKSLAEFAQNWYPNFLVPA</sequence>
<feature type="domain" description="NmrA-like" evidence="3">
    <location>
        <begin position="6"/>
        <end position="225"/>
    </location>
</feature>
<evidence type="ECO:0000256" key="2">
    <source>
        <dbReference type="ARBA" id="ARBA00023002"/>
    </source>
</evidence>
<dbReference type="InterPro" id="IPR051609">
    <property type="entry name" value="NmrA/Isoflavone_reductase-like"/>
</dbReference>
<dbReference type="eggNOG" id="ENOG502QPMY">
    <property type="taxonomic scope" value="Eukaryota"/>
</dbReference>
<dbReference type="Pfam" id="PF05368">
    <property type="entry name" value="NmrA"/>
    <property type="match status" value="1"/>
</dbReference>
<evidence type="ECO:0000256" key="1">
    <source>
        <dbReference type="ARBA" id="ARBA00022857"/>
    </source>
</evidence>
<dbReference type="GO" id="GO:0016491">
    <property type="term" value="F:oxidoreductase activity"/>
    <property type="evidence" value="ECO:0007669"/>
    <property type="project" value="UniProtKB-KW"/>
</dbReference>
<keyword evidence="1" id="KW-0521">NADP</keyword>
<dbReference type="KEGG" id="scm:SCHCO_02626228"/>
<dbReference type="InParanoid" id="D8Q4T7"/>
<dbReference type="PANTHER" id="PTHR47706">
    <property type="entry name" value="NMRA-LIKE FAMILY PROTEIN"/>
    <property type="match status" value="1"/>
</dbReference>
<dbReference type="OrthoDB" id="9974981at2759"/>
<dbReference type="AlphaFoldDB" id="D8Q4T7"/>
<gene>
    <name evidence="4" type="ORF">SCHCODRAFT_257178</name>
</gene>
<proteinExistence type="predicted"/>
<evidence type="ECO:0000259" key="3">
    <source>
        <dbReference type="Pfam" id="PF05368"/>
    </source>
</evidence>
<dbReference type="VEuPathDB" id="FungiDB:SCHCODRAFT_02626228"/>
<name>D8Q4T7_SCHCM</name>
<dbReference type="InterPro" id="IPR036291">
    <property type="entry name" value="NAD(P)-bd_dom_sf"/>
</dbReference>
<protein>
    <recommendedName>
        <fullName evidence="3">NmrA-like domain-containing protein</fullName>
    </recommendedName>
</protein>
<organism evidence="5">
    <name type="scientific">Schizophyllum commune (strain H4-8 / FGSC 9210)</name>
    <name type="common">Split gill fungus</name>
    <dbReference type="NCBI Taxonomy" id="578458"/>
    <lineage>
        <taxon>Eukaryota</taxon>
        <taxon>Fungi</taxon>
        <taxon>Dikarya</taxon>
        <taxon>Basidiomycota</taxon>
        <taxon>Agaricomycotina</taxon>
        <taxon>Agaricomycetes</taxon>
        <taxon>Agaricomycetidae</taxon>
        <taxon>Agaricales</taxon>
        <taxon>Schizophyllaceae</taxon>
        <taxon>Schizophyllum</taxon>
    </lineage>
</organism>
<keyword evidence="5" id="KW-1185">Reference proteome</keyword>
<dbReference type="RefSeq" id="XP_003032197.1">
    <property type="nucleotide sequence ID" value="XM_003032151.1"/>
</dbReference>
<dbReference type="PANTHER" id="PTHR47706:SF1">
    <property type="entry name" value="CIPA-LIKE, PUTATIVE (AFU_ORTHOLOGUE AFUA_1G12460)-RELATED"/>
    <property type="match status" value="1"/>
</dbReference>